<name>A0A6J5PVA0_9CAUD</name>
<reference evidence="3" key="1">
    <citation type="submission" date="2020-05" db="EMBL/GenBank/DDBJ databases">
        <authorList>
            <person name="Chiriac C."/>
            <person name="Salcher M."/>
            <person name="Ghai R."/>
            <person name="Kavagutti S V."/>
        </authorList>
    </citation>
    <scope>NUCLEOTIDE SEQUENCE</scope>
</reference>
<sequence>MKKQIFILVSLVFISCGSRKVSKTNTEEKKDSISITDVKTEIKTNQNTEINNNSKIDKTEEEFIIEPIDTSKEIVVNGKTYKNVKIRHKKTKDNSLHINQKKVSKNALKRQIKHNKQVVSTSKVFIEKKIDKKESLVKYFYLFILLILLYLIYKYRFNILKLFI</sequence>
<evidence type="ECO:0000313" key="2">
    <source>
        <dbReference type="EMBL" id="CAB4136566.1"/>
    </source>
</evidence>
<keyword evidence="1" id="KW-0472">Membrane</keyword>
<dbReference type="PROSITE" id="PS51257">
    <property type="entry name" value="PROKAR_LIPOPROTEIN"/>
    <property type="match status" value="1"/>
</dbReference>
<evidence type="ECO:0000313" key="3">
    <source>
        <dbReference type="EMBL" id="CAB4173291.1"/>
    </source>
</evidence>
<proteinExistence type="predicted"/>
<gene>
    <name evidence="2" type="ORF">UFOVP309_32</name>
    <name evidence="3" type="ORF">UFOVP946_39</name>
</gene>
<dbReference type="EMBL" id="LR796320">
    <property type="protein sequence ID" value="CAB4136566.1"/>
    <property type="molecule type" value="Genomic_DNA"/>
</dbReference>
<keyword evidence="1" id="KW-1133">Transmembrane helix</keyword>
<evidence type="ECO:0008006" key="4">
    <source>
        <dbReference type="Google" id="ProtNLM"/>
    </source>
</evidence>
<keyword evidence="1" id="KW-0812">Transmembrane</keyword>
<dbReference type="EMBL" id="LR796897">
    <property type="protein sequence ID" value="CAB4173291.1"/>
    <property type="molecule type" value="Genomic_DNA"/>
</dbReference>
<feature type="transmembrane region" description="Helical" evidence="1">
    <location>
        <begin position="136"/>
        <end position="153"/>
    </location>
</feature>
<organism evidence="3">
    <name type="scientific">uncultured Caudovirales phage</name>
    <dbReference type="NCBI Taxonomy" id="2100421"/>
    <lineage>
        <taxon>Viruses</taxon>
        <taxon>Duplodnaviria</taxon>
        <taxon>Heunggongvirae</taxon>
        <taxon>Uroviricota</taxon>
        <taxon>Caudoviricetes</taxon>
        <taxon>Peduoviridae</taxon>
        <taxon>Maltschvirus</taxon>
        <taxon>Maltschvirus maltsch</taxon>
    </lineage>
</organism>
<protein>
    <recommendedName>
        <fullName evidence="4">Lipoprotein</fullName>
    </recommendedName>
</protein>
<evidence type="ECO:0000256" key="1">
    <source>
        <dbReference type="SAM" id="Phobius"/>
    </source>
</evidence>
<accession>A0A6J5PVA0</accession>